<dbReference type="PROSITE" id="PS50931">
    <property type="entry name" value="HTH_LYSR"/>
    <property type="match status" value="1"/>
</dbReference>
<dbReference type="RefSeq" id="WP_283401132.1">
    <property type="nucleotide sequence ID" value="NZ_FXUB01000007.1"/>
</dbReference>
<accession>A0ABY1NXN8</accession>
<proteinExistence type="inferred from homology"/>
<comment type="similarity">
    <text evidence="1">Belongs to the LysR transcriptional regulatory family.</text>
</comment>
<keyword evidence="2" id="KW-0805">Transcription regulation</keyword>
<dbReference type="PANTHER" id="PTHR30126:SF64">
    <property type="entry name" value="HTH-TYPE TRANSCRIPTIONAL REGULATOR CITR"/>
    <property type="match status" value="1"/>
</dbReference>
<evidence type="ECO:0000256" key="4">
    <source>
        <dbReference type="ARBA" id="ARBA00023163"/>
    </source>
</evidence>
<dbReference type="PANTHER" id="PTHR30126">
    <property type="entry name" value="HTH-TYPE TRANSCRIPTIONAL REGULATOR"/>
    <property type="match status" value="1"/>
</dbReference>
<dbReference type="EMBL" id="FXUB01000007">
    <property type="protein sequence ID" value="SMP19604.1"/>
    <property type="molecule type" value="Genomic_DNA"/>
</dbReference>
<protein>
    <submittedName>
        <fullName evidence="6">DNA-binding transcriptional regulator, LysR family</fullName>
    </submittedName>
</protein>
<gene>
    <name evidence="6" type="ORF">SAMN06265339_1695</name>
</gene>
<dbReference type="PRINTS" id="PR00039">
    <property type="entry name" value="HTHLYSR"/>
</dbReference>
<dbReference type="Gene3D" id="1.10.10.10">
    <property type="entry name" value="Winged helix-like DNA-binding domain superfamily/Winged helix DNA-binding domain"/>
    <property type="match status" value="1"/>
</dbReference>
<keyword evidence="7" id="KW-1185">Reference proteome</keyword>
<keyword evidence="3 6" id="KW-0238">DNA-binding</keyword>
<dbReference type="Proteomes" id="UP001157911">
    <property type="component" value="Unassembled WGS sequence"/>
</dbReference>
<feature type="domain" description="HTH lysR-type" evidence="5">
    <location>
        <begin position="2"/>
        <end position="59"/>
    </location>
</feature>
<dbReference type="Pfam" id="PF00126">
    <property type="entry name" value="HTH_1"/>
    <property type="match status" value="1"/>
</dbReference>
<evidence type="ECO:0000256" key="2">
    <source>
        <dbReference type="ARBA" id="ARBA00023015"/>
    </source>
</evidence>
<dbReference type="InterPro" id="IPR005119">
    <property type="entry name" value="LysR_subst-bd"/>
</dbReference>
<dbReference type="SUPFAM" id="SSF46785">
    <property type="entry name" value="Winged helix' DNA-binding domain"/>
    <property type="match status" value="1"/>
</dbReference>
<comment type="caution">
    <text evidence="6">The sequence shown here is derived from an EMBL/GenBank/DDBJ whole genome shotgun (WGS) entry which is preliminary data.</text>
</comment>
<sequence length="300" mass="34105">MVDYNTLKAFKLVVDLNSFSAAAKVLNVSQPAITNRIKTLERFLGAPLFIRKGKRFVLSPYGEILYREIDAAIESFDRIRNIVIKLSKTSREKLRFAASTTVGNWFIPDIIQPFLKKEKVTLEMFIGNTEEVVHNILSRYYNLGIVEGRVEDPELNVIPIKEDRLVLVKASDSELPDEINIEEITNYSLVIREEGSGTRKLIEEMLSNFGILPNCLKVTAEIGTTTAIINFVSKNKEVFAFVPEVAVKDNPNVKIVKIHDLSIRRKFFLITHKEASYNLITKNFISYLLSFQEGTLTKGE</sequence>
<evidence type="ECO:0000256" key="1">
    <source>
        <dbReference type="ARBA" id="ARBA00009437"/>
    </source>
</evidence>
<dbReference type="Pfam" id="PF03466">
    <property type="entry name" value="LysR_substrate"/>
    <property type="match status" value="1"/>
</dbReference>
<dbReference type="InterPro" id="IPR036390">
    <property type="entry name" value="WH_DNA-bd_sf"/>
</dbReference>
<dbReference type="Gene3D" id="3.40.190.290">
    <property type="match status" value="1"/>
</dbReference>
<reference evidence="6 7" key="1">
    <citation type="submission" date="2017-05" db="EMBL/GenBank/DDBJ databases">
        <authorList>
            <person name="Varghese N."/>
            <person name="Submissions S."/>
        </authorList>
    </citation>
    <scope>NUCLEOTIDE SEQUENCE [LARGE SCALE GENOMIC DNA]</scope>
    <source>
        <strain evidence="6 7">DSM 15522</strain>
    </source>
</reference>
<name>A0ABY1NXN8_9BACT</name>
<dbReference type="InterPro" id="IPR036388">
    <property type="entry name" value="WH-like_DNA-bd_sf"/>
</dbReference>
<evidence type="ECO:0000313" key="6">
    <source>
        <dbReference type="EMBL" id="SMP19604.1"/>
    </source>
</evidence>
<organism evidence="6 7">
    <name type="scientific">Desulfurobacterium pacificum</name>
    <dbReference type="NCBI Taxonomy" id="240166"/>
    <lineage>
        <taxon>Bacteria</taxon>
        <taxon>Pseudomonadati</taxon>
        <taxon>Aquificota</taxon>
        <taxon>Aquificia</taxon>
        <taxon>Desulfurobacteriales</taxon>
        <taxon>Desulfurobacteriaceae</taxon>
        <taxon>Desulfurobacterium</taxon>
    </lineage>
</organism>
<dbReference type="SUPFAM" id="SSF53850">
    <property type="entry name" value="Periplasmic binding protein-like II"/>
    <property type="match status" value="1"/>
</dbReference>
<evidence type="ECO:0000313" key="7">
    <source>
        <dbReference type="Proteomes" id="UP001157911"/>
    </source>
</evidence>
<keyword evidence="4" id="KW-0804">Transcription</keyword>
<evidence type="ECO:0000256" key="3">
    <source>
        <dbReference type="ARBA" id="ARBA00023125"/>
    </source>
</evidence>
<dbReference type="GO" id="GO:0003677">
    <property type="term" value="F:DNA binding"/>
    <property type="evidence" value="ECO:0007669"/>
    <property type="project" value="UniProtKB-KW"/>
</dbReference>
<evidence type="ECO:0000259" key="5">
    <source>
        <dbReference type="PROSITE" id="PS50931"/>
    </source>
</evidence>
<dbReference type="InterPro" id="IPR000847">
    <property type="entry name" value="LysR_HTH_N"/>
</dbReference>